<dbReference type="InterPro" id="IPR045851">
    <property type="entry name" value="AMP-bd_C_sf"/>
</dbReference>
<keyword evidence="4" id="KW-0436">Ligase</keyword>
<dbReference type="SMART" id="SM00822">
    <property type="entry name" value="PKS_KR"/>
    <property type="match status" value="1"/>
</dbReference>
<dbReference type="InterPro" id="IPR025110">
    <property type="entry name" value="AMP-bd_C"/>
</dbReference>
<dbReference type="GO" id="GO:0005737">
    <property type="term" value="C:cytoplasm"/>
    <property type="evidence" value="ECO:0007669"/>
    <property type="project" value="TreeGrafter"/>
</dbReference>
<evidence type="ECO:0000313" key="6">
    <source>
        <dbReference type="EMBL" id="GCF08362.1"/>
    </source>
</evidence>
<proteinExistence type="predicted"/>
<protein>
    <recommendedName>
        <fullName evidence="5">Carrier domain-containing protein</fullName>
    </recommendedName>
</protein>
<dbReference type="GO" id="GO:0044550">
    <property type="term" value="P:secondary metabolite biosynthetic process"/>
    <property type="evidence" value="ECO:0007669"/>
    <property type="project" value="TreeGrafter"/>
</dbReference>
<dbReference type="GO" id="GO:0043041">
    <property type="term" value="P:amino acid activation for nonribosomal peptide biosynthetic process"/>
    <property type="evidence" value="ECO:0007669"/>
    <property type="project" value="TreeGrafter"/>
</dbReference>
<dbReference type="Gene3D" id="3.40.50.980">
    <property type="match status" value="2"/>
</dbReference>
<dbReference type="FunFam" id="3.30.559.30:FF:000001">
    <property type="entry name" value="Non-ribosomal peptide synthetase"/>
    <property type="match status" value="1"/>
</dbReference>
<dbReference type="Proteomes" id="UP000322530">
    <property type="component" value="Unassembled WGS sequence"/>
</dbReference>
<feature type="domain" description="Carrier" evidence="5">
    <location>
        <begin position="3915"/>
        <end position="3990"/>
    </location>
</feature>
<dbReference type="PANTHER" id="PTHR45527">
    <property type="entry name" value="NONRIBOSOMAL PEPTIDE SYNTHETASE"/>
    <property type="match status" value="1"/>
</dbReference>
<evidence type="ECO:0000256" key="1">
    <source>
        <dbReference type="ARBA" id="ARBA00001957"/>
    </source>
</evidence>
<dbReference type="SMART" id="SM00823">
    <property type="entry name" value="PKS_PP"/>
    <property type="match status" value="3"/>
</dbReference>
<comment type="caution">
    <text evidence="6">The sequence shown here is derived from an EMBL/GenBank/DDBJ whole genome shotgun (WGS) entry which is preliminary data.</text>
</comment>
<dbReference type="Pfam" id="PF13193">
    <property type="entry name" value="AMP-binding_C"/>
    <property type="match status" value="2"/>
</dbReference>
<dbReference type="CDD" id="cd19531">
    <property type="entry name" value="LCL_NRPS-like"/>
    <property type="match status" value="3"/>
</dbReference>
<dbReference type="Gene3D" id="2.30.38.10">
    <property type="entry name" value="Luciferase, Domain 3"/>
    <property type="match status" value="1"/>
</dbReference>
<evidence type="ECO:0000256" key="4">
    <source>
        <dbReference type="ARBA" id="ARBA00022598"/>
    </source>
</evidence>
<dbReference type="InterPro" id="IPR036291">
    <property type="entry name" value="NAD(P)-bd_dom_sf"/>
</dbReference>
<dbReference type="CDD" id="cd17646">
    <property type="entry name" value="A_NRPS_AB3403-like"/>
    <property type="match status" value="1"/>
</dbReference>
<dbReference type="Gene3D" id="3.30.300.30">
    <property type="match status" value="4"/>
</dbReference>
<dbReference type="SUPFAM" id="SSF56801">
    <property type="entry name" value="Acetyl-CoA synthetase-like"/>
    <property type="match status" value="4"/>
</dbReference>
<dbReference type="GO" id="GO:0031177">
    <property type="term" value="F:phosphopantetheine binding"/>
    <property type="evidence" value="ECO:0007669"/>
    <property type="project" value="InterPro"/>
</dbReference>
<dbReference type="InterPro" id="IPR036736">
    <property type="entry name" value="ACP-like_sf"/>
</dbReference>
<dbReference type="InterPro" id="IPR049490">
    <property type="entry name" value="C883_1060-like_KR_N"/>
</dbReference>
<dbReference type="Pfam" id="PF08659">
    <property type="entry name" value="KR"/>
    <property type="match status" value="1"/>
</dbReference>
<gene>
    <name evidence="6" type="ORF">KDI_19260</name>
</gene>
<dbReference type="InterPro" id="IPR057326">
    <property type="entry name" value="KR_dom"/>
</dbReference>
<dbReference type="PANTHER" id="PTHR45527:SF1">
    <property type="entry name" value="FATTY ACID SYNTHASE"/>
    <property type="match status" value="1"/>
</dbReference>
<dbReference type="InterPro" id="IPR006162">
    <property type="entry name" value="Ppantetheine_attach_site"/>
</dbReference>
<dbReference type="Gene3D" id="3.40.50.12780">
    <property type="entry name" value="N-terminal domain of ligase-like"/>
    <property type="match status" value="2"/>
</dbReference>
<dbReference type="OrthoDB" id="473401at2"/>
<dbReference type="FunFam" id="3.30.559.10:FF:000012">
    <property type="entry name" value="Non-ribosomal peptide synthetase"/>
    <property type="match status" value="3"/>
</dbReference>
<dbReference type="Gene3D" id="1.10.1200.10">
    <property type="entry name" value="ACP-like"/>
    <property type="match status" value="3"/>
</dbReference>
<dbReference type="GO" id="GO:0016874">
    <property type="term" value="F:ligase activity"/>
    <property type="evidence" value="ECO:0007669"/>
    <property type="project" value="UniProtKB-KW"/>
</dbReference>
<dbReference type="InterPro" id="IPR000873">
    <property type="entry name" value="AMP-dep_synth/lig_dom"/>
</dbReference>
<dbReference type="NCBIfam" id="NF003417">
    <property type="entry name" value="PRK04813.1"/>
    <property type="match status" value="4"/>
</dbReference>
<dbReference type="InterPro" id="IPR020845">
    <property type="entry name" value="AMP-binding_CS"/>
</dbReference>
<dbReference type="Pfam" id="PF00550">
    <property type="entry name" value="PP-binding"/>
    <property type="match status" value="3"/>
</dbReference>
<dbReference type="PROSITE" id="PS50075">
    <property type="entry name" value="CARRIER"/>
    <property type="match status" value="3"/>
</dbReference>
<comment type="cofactor">
    <cofactor evidence="1">
        <name>pantetheine 4'-phosphate</name>
        <dbReference type="ChEBI" id="CHEBI:47942"/>
    </cofactor>
</comment>
<dbReference type="Pfam" id="PF00668">
    <property type="entry name" value="Condensation"/>
    <property type="match status" value="4"/>
</dbReference>
<dbReference type="CDD" id="cd05906">
    <property type="entry name" value="A_NRPS_TubE_like"/>
    <property type="match status" value="1"/>
</dbReference>
<feature type="domain" description="Carrier" evidence="5">
    <location>
        <begin position="2844"/>
        <end position="2919"/>
    </location>
</feature>
<dbReference type="SUPFAM" id="SSF51735">
    <property type="entry name" value="NAD(P)-binding Rossmann-fold domains"/>
    <property type="match status" value="2"/>
</dbReference>
<dbReference type="Gene3D" id="3.40.50.720">
    <property type="entry name" value="NAD(P)-binding Rossmann-like Domain"/>
    <property type="match status" value="1"/>
</dbReference>
<dbReference type="CDD" id="cd08953">
    <property type="entry name" value="KR_2_SDR_x"/>
    <property type="match status" value="1"/>
</dbReference>
<dbReference type="PROSITE" id="PS00455">
    <property type="entry name" value="AMP_BINDING"/>
    <property type="match status" value="3"/>
</dbReference>
<dbReference type="Gene3D" id="3.30.559.10">
    <property type="entry name" value="Chloramphenicol acetyltransferase-like domain"/>
    <property type="match status" value="4"/>
</dbReference>
<dbReference type="InterPro" id="IPR020806">
    <property type="entry name" value="PKS_PP-bd"/>
</dbReference>
<organism evidence="6 7">
    <name type="scientific">Dictyobacter arantiisoli</name>
    <dbReference type="NCBI Taxonomy" id="2014874"/>
    <lineage>
        <taxon>Bacteria</taxon>
        <taxon>Bacillati</taxon>
        <taxon>Chloroflexota</taxon>
        <taxon>Ktedonobacteria</taxon>
        <taxon>Ktedonobacterales</taxon>
        <taxon>Dictyobacteraceae</taxon>
        <taxon>Dictyobacter</taxon>
    </lineage>
</organism>
<dbReference type="GO" id="GO:0008610">
    <property type="term" value="P:lipid biosynthetic process"/>
    <property type="evidence" value="ECO:0007669"/>
    <property type="project" value="UniProtKB-ARBA"/>
</dbReference>
<dbReference type="InterPro" id="IPR009081">
    <property type="entry name" value="PP-bd_ACP"/>
</dbReference>
<dbReference type="FunFam" id="2.30.38.10:FF:000001">
    <property type="entry name" value="Non-ribosomal peptide synthetase PvdI"/>
    <property type="match status" value="1"/>
</dbReference>
<dbReference type="InterPro" id="IPR013968">
    <property type="entry name" value="PKS_KR"/>
</dbReference>
<dbReference type="Pfam" id="PF23024">
    <property type="entry name" value="AMP-dom_DIP2-like"/>
    <property type="match status" value="1"/>
</dbReference>
<dbReference type="RefSeq" id="WP_149401353.1">
    <property type="nucleotide sequence ID" value="NZ_BIXY01000022.1"/>
</dbReference>
<dbReference type="Pfam" id="PF21394">
    <property type="entry name" value="Beta-ketacyl_N"/>
    <property type="match status" value="1"/>
</dbReference>
<evidence type="ECO:0000256" key="3">
    <source>
        <dbReference type="ARBA" id="ARBA00022553"/>
    </source>
</evidence>
<dbReference type="FunFam" id="1.10.1200.10:FF:000005">
    <property type="entry name" value="Nonribosomal peptide synthetase 1"/>
    <property type="match status" value="2"/>
</dbReference>
<sequence length="4469" mass="504966">MQTIDLKGAHLSPQQSRLWHWAQDKPWYRVQYALKLTGIFEPMVLQQALQDVVDRHAILRTSFVPIPGIELPMQAISQKSHIFFPLIDLEQLNTTEQQVSQEKHWYELLQRPFDLEHGPLLYAKILRLSSQTHILMISLHALSADAATLTQLSTALFQAYTARLQNSVDEDDPLQYVNVTAWLNELLHDEDAEGSLTYWRKLDLSHLDKQPLPFQRDKQKAHQGWSTAAQDIYQPQQMAIPLSADLQYQLQLLAKRFDVSSEAILLASWQTLLWRLTDDQELLLGMLCDGRPYEELVDLIGPYARLVPITISLTDQRSFSWVLLQMQQLYQQALEKQLYFNWETDGENKQEQSQSFPISFVYESWPVPTTYGSLTVEWQRQECRSELTQLQLYAQQSEESLHLQFVYNALQFSTVQMRRLAGLLVQFLTSATAQPEIAIGSLELLTPQEQAIQQERWRGQQYDWPFIPLHQRFQEQVQRHPSAPALRSGNVLLSYQEVEDTANQLANLLITYGIRPGQRIALYQRRDQWAIISLLAVLKAGGCYAPLDEDLPASRIQLLLQQLNPAMLICSQELQKHLEAQADASLPVLQVESLSVLLEGQPTTPPQVQILPQQDAYVIYTSGSTGTPKGVQINQHNISNYTQAMCNLLDMQAGWHIATVSSLAADLGNTAIFCALASGGCLHLLPYTLVTDGAAFASYVQRYPLDMLKIVPTHLQALLAANATGVIPGQRLILGGEALPWTLIKQLQDSQDIPSTCQVYNHYGPTETTIGALVNPLGLLQKICVPAPQERGHSVPIGHPLANLRIAIWDSQQHAVPQGVKGELYIAGAGVAQGYLGAPELTAERFPTIQQNRWYRTGDIVRENEEGLIEFIGRHDSQVKLRGYRIEMDEIEEHLRNLPTVREAVVQLRSDGPDGATGEPYLVGYIVPWKQPGPEQQTVREALAQQIPAYLVPTRIVNLEQFPLSPNGKLDHRRLPLPASMKQARVVPIEEARTPIETLVQQIWRQVLDVPEVGRNDDFFQSGGHSLLGTRMIAQVRSAIGIEIPIAWLFETPTVAGLSLRIEDVLRQGHGLSRPPLVPAARDEFLPLSFAQQRLWFLDQLDPGSTTYVIPRVIHLQGKLDRPAIQQALHTVIQRHENLRTSFPSRHGEPWQRISPHSLTHLILLDLRSLSPATREEQARQLVQQGFEHPFDLEQGPLLYSWLLQLAEEEHILLLTMHHIISDGWSSGRLVQEMTTLYEASQRGIDAKLPILPIQYADFALWQRSWLQGEVLERQLDYWKTQLFGLAPLDLPTDHPRQAMQSFQGARQQLQLTPELTQQLHALSQREGVTLFMTLLAAFQVLLARYSGQRDIAVGTPIANRTHEELEGLIGFFVNMLVMRSNLSENPAFIDLLKQVRTTALGAYAHQDVPFEQVVEAVPFPRVGTRSPLFQVVFALQNAPEATVAAEPFPLQAKEDDDDLSLNTAKFELTLIMYEGKQGLHTTLEYATELFTEAFITHFLSHWQQLLAAIVATPTQPVFALPLLDTAQLLTLEDLDYQEHPRQITIDGSLISLDKLETVMLNQTTIQNCRILIRKSVSGIQELVAYVVTTTQASPEIWQEQLRASLPEAWIPRNYLAISHLPLTDTGEIDDRALLAMAPLTSQMLMQWEQYLCKQEGIEQVAVVIQEHAPTQLPLHLADLLPPHMEHAQTSEISSNAPIPLERRPTADVSRLSLSEGGSLQDQTSMTLPQILLRATRQNSNARLIYVLPDGSELIWSYQQLLTEAQRVLGGLRQIGVRPRDRVILQVEWSHEFLPVFWACQLGGMIPVPVSVAPTYEQPTSVSDRLFHAWQMLDRPLVVAGSNLSASLQALAHHQAWDDFRVASVSALQAGNLLDENYYESQPEDLALILLTSGSTGTPKGVMQKHSSLLGMAAGVAQSQNFQRHEVTLNWMPLDHVGGIVMFHVRDVYLGCSQVQAPTQAILQNPLMWLDLIERYRVTITWAPNFAFGLVSNHAQEIKTRHWDLSSLHFILNGGEAIVAKVARRFMELLQPHSLLPRAMHPAWGMSETSSGIVFSDHFSLASTSDDDQFVVVGDPIPGISIRIVDDQDQLVQEGSIGHLQAKGTTITSGYYQNPQADQEVFHPDDWFDTGDLGMLHHGKLTITGRAKDVIIINGVNYYGQEIEAAVEELEEIETSYTAACAVRDAESTTDQLAIFVVSRMEDAQILNVIKKVRAKVSSQVGITPAYVLPVTQNDIPKTAIGKIQRTQLKQEFEAGQYQELLKDLDRRLGNANTLPDWFYRKSWQRCTLRQQSLPNTEDVVLVLADDFGMGRALQEQLRLRQQRCIYVERGATFAQLAENHYQIEPNQETDYFMLGAALMVKHLTVTHVVHLWGKHPPIQVQQVQEEQAYSENVLSILYLVHALERGWSQQERRDSEQIKLVAVSEQVETLQDDELLACTQAPVVGLLKTITRELPWLDCVHVDVSVDDQEQNVFYVLQELTQHQEDQEVAYRNGQRFVARLEHIDWSTQPAQTAPLVQQGFYLLSGGMGGLGYELACHLLQDYQAHLLLLGRTPITSEQKSMHPPTHRETPAARLAHLQTLAQRGGAVRYVTVDVCDLAGVQRAVTEAQQEWERPLDGIFHLAGEFHEQTLLQETAQQIEQTLQPKIAGAWTLHQLLKNRPGALFVSYSSVNAFFGGRAVGAYAAANRFLESFAHYQRIHCGLQSYCISWSMWDEVGMSLGYQLKEFSQAQGYQSIALHNGWYSLLTILHHQCPTVLVGLDAQNQHIRPLLTGPSYALREAVAYVSPGLQSSSSQGWPAWWGTQPDNYRLRTRATLPLTENGEVDVALLGGQSYTSGLPIRQEPRTETEQQILGIWCDMLKNPQISVLDNFFELGGHSLLATQVTARMQHVFQITIPVRNIFEYPTIADLAQMIDLHQQQHATTPPPIVIVARDQHLPLSFAQQRLWFLDQLEPGSTAYVMPSAVRLQGTLDRTALQLTLNEIVLRHESLRTTFPSHQGEPWQQIYPQSLTQLSLFDVRPLSRAEREEQARQIIQQEATYPFNLEQGPLLRTWLLQLAEEEHILLLTMHHIISDGWSINILVRELNNLYTAFSQGQAASLPALPVQYADYALWQRSWLQGEVLERQLDYWKTQLAGSTPLNLPTDYPRPANQSFRGARLTLELSARLSQDLRALSQREGTTLFMTLAAAFQILLARYSGQNDIAIGTPIANRTRKEIEGLIGFFTNTLVLRCDLSENPTFVELLAQMRRVALEAYTYQEVPFEQIVDVLQPERDLSRSPIFQVLFQVLHAERSDEELAELQMDGVAQERVTAKFDLTFAFSDDGEALQGSLEYATDLFDVQTMQRLIGHWQTLLEGVVAHPDTRIAELPLLTADEYQLCVKEWNATRRNYAPEWSLHQLIEAQVERTPDAPAVVFEQTRLTYQEFNERANQLAHYLQHLGVGPEVPVGVYMERSLEMIVALAGILKAGGAYVPLDPTYPAERLAFMLEDVSTNTNHQELVILTQARFALELAADARQIICLDTDWQTIAGEETINPEHTVGPNNAAYIIYTSGSTGKPKGVINTHRSICNRLLWMRETYQLTEQDRVLQKTPFSFDVSIWEFFWPLITGARLIVARPEGHKDSAYLVSLIQEQKITTLHFVPSMLQVFLEEPELIHCASVRQVFCSGEALSFDLQERFFSRLTATLHNLYGPTEAAIEVAYWNCQPHSQRHIVPIGHPIANIQLYILNQYGQPAPIGVPGELHIGGVGVARGYLNQPELTAERFIPDPFGDQPDARLYRTGDLVCYLPDGAIEYLGRLDDQIKLRGFRIELGEIEAVISAHPAVSAVVVGVQEMAAGNIADKHLVAYVVRRPEQALTLKDLRNFVGEQLPQYMLPTDLVELEQIPLSPSGKVNRRQLPALKVGEAERNQAEGQEPRNELEELVLQTWKQVLQAEHLGVQDNFFEIGGHSLLATQVVSRLRQLVRIELPVRAIFEAPTVAQLAAQMQQALNQKQEVSAPPILPVSRKQPLPLSFAQQRLWFLNQLEPDSTSYNMPGAFRLQGPLSVDALWRSWQEILLRHEVLRTTIGISETENEVVQRIIPNWPREEIFSLIDLSQQSAPEQEKEVQRWIKREAQHVFDLTEGPLVRVRVLKLGPESHIVLAMMHHIISDAWSMNIFQRELTTLYNAFVQDKPSPLTPLTLQYADFAYWQRHWLQGETLDKELAYWKQQLAEIPELIELPLDHDRPAIQSYQGAQQSISFSAELTKSIRELSQQAGVTLFMASLTAFLVLLWRYSSQEDIVVGTPIANRNRVELEGLIGFFANTLILRTSLAGDPTFRTLLARVREVTLGAYSHQDVPFEKLVEVLRPERNTNHTPLIQAVFTLPLTESTQYEFSGLTIDNEGKNTDTSKFDLVCSVINDEQALQGRLTYNRDLFEPETIQRLLSHWQVILENMVLNPDQHIGDFPLVTKDELEQFLSPWKGTDDDDE</sequence>
<evidence type="ECO:0000259" key="5">
    <source>
        <dbReference type="PROSITE" id="PS50075"/>
    </source>
</evidence>
<keyword evidence="2" id="KW-0596">Phosphopantetheine</keyword>
<dbReference type="PROSITE" id="PS00012">
    <property type="entry name" value="PHOSPHOPANTETHEINE"/>
    <property type="match status" value="3"/>
</dbReference>
<evidence type="ECO:0000313" key="7">
    <source>
        <dbReference type="Proteomes" id="UP000322530"/>
    </source>
</evidence>
<evidence type="ECO:0000256" key="2">
    <source>
        <dbReference type="ARBA" id="ARBA00022450"/>
    </source>
</evidence>
<dbReference type="FunFam" id="3.40.50.12780:FF:000012">
    <property type="entry name" value="Non-ribosomal peptide synthetase"/>
    <property type="match status" value="1"/>
</dbReference>
<dbReference type="FunFam" id="3.40.50.980:FF:000001">
    <property type="entry name" value="Non-ribosomal peptide synthetase"/>
    <property type="match status" value="2"/>
</dbReference>
<reference evidence="6 7" key="1">
    <citation type="submission" date="2019-01" db="EMBL/GenBank/DDBJ databases">
        <title>Draft genome sequence of Dictyobacter sp. Uno17.</title>
        <authorList>
            <person name="Wang C.M."/>
            <person name="Zheng Y."/>
            <person name="Sakai Y."/>
            <person name="Abe K."/>
            <person name="Yokota A."/>
            <person name="Yabe S."/>
        </authorList>
    </citation>
    <scope>NUCLEOTIDE SEQUENCE [LARGE SCALE GENOMIC DNA]</scope>
    <source>
        <strain evidence="6 7">Uno17</strain>
    </source>
</reference>
<accession>A0A5A5TAB6</accession>
<keyword evidence="3" id="KW-0597">Phosphoprotein</keyword>
<feature type="domain" description="Carrier" evidence="5">
    <location>
        <begin position="991"/>
        <end position="1066"/>
    </location>
</feature>
<dbReference type="EMBL" id="BIXY01000022">
    <property type="protein sequence ID" value="GCF08362.1"/>
    <property type="molecule type" value="Genomic_DNA"/>
</dbReference>
<dbReference type="SUPFAM" id="SSF52777">
    <property type="entry name" value="CoA-dependent acyltransferases"/>
    <property type="match status" value="8"/>
</dbReference>
<dbReference type="SUPFAM" id="SSF47336">
    <property type="entry name" value="ACP-like"/>
    <property type="match status" value="3"/>
</dbReference>
<dbReference type="InterPro" id="IPR010071">
    <property type="entry name" value="AA_adenyl_dom"/>
</dbReference>
<dbReference type="InterPro" id="IPR023213">
    <property type="entry name" value="CAT-like_dom_sf"/>
</dbReference>
<dbReference type="FunFam" id="3.40.50.980:FF:000002">
    <property type="entry name" value="Enterobactin synthetase component F"/>
    <property type="match status" value="1"/>
</dbReference>
<dbReference type="Pfam" id="PF00501">
    <property type="entry name" value="AMP-binding"/>
    <property type="match status" value="3"/>
</dbReference>
<name>A0A5A5TAB6_9CHLR</name>
<dbReference type="CDD" id="cd05930">
    <property type="entry name" value="A_NRPS"/>
    <property type="match status" value="1"/>
</dbReference>
<dbReference type="InterPro" id="IPR042099">
    <property type="entry name" value="ANL_N_sf"/>
</dbReference>
<dbReference type="NCBIfam" id="TIGR01733">
    <property type="entry name" value="AA-adenyl-dom"/>
    <property type="match status" value="2"/>
</dbReference>
<keyword evidence="7" id="KW-1185">Reference proteome</keyword>
<dbReference type="InterPro" id="IPR001242">
    <property type="entry name" value="Condensation_dom"/>
</dbReference>
<dbReference type="Gene3D" id="3.30.559.30">
    <property type="entry name" value="Nonribosomal peptide synthetase, condensation domain"/>
    <property type="match status" value="4"/>
</dbReference>